<accession>A0ABT7BYR4</accession>
<name>A0ABT7BYR4_9CYAN</name>
<dbReference type="SUPFAM" id="SSF55073">
    <property type="entry name" value="Nucleotide cyclase"/>
    <property type="match status" value="1"/>
</dbReference>
<gene>
    <name evidence="3" type="ORF">PMH09_10305</name>
</gene>
<keyword evidence="4" id="KW-1185">Reference proteome</keyword>
<evidence type="ECO:0000259" key="1">
    <source>
        <dbReference type="PROSITE" id="PS50046"/>
    </source>
</evidence>
<dbReference type="RefSeq" id="WP_283758245.1">
    <property type="nucleotide sequence ID" value="NZ_JAQOSQ010000008.1"/>
</dbReference>
<dbReference type="PANTHER" id="PTHR45138:SF9">
    <property type="entry name" value="DIGUANYLATE CYCLASE DGCM-RELATED"/>
    <property type="match status" value="1"/>
</dbReference>
<dbReference type="Pfam" id="PF00990">
    <property type="entry name" value="GGDEF"/>
    <property type="match status" value="1"/>
</dbReference>
<organism evidence="3 4">
    <name type="scientific">Roseofilum casamattae BLCC-M143</name>
    <dbReference type="NCBI Taxonomy" id="3022442"/>
    <lineage>
        <taxon>Bacteria</taxon>
        <taxon>Bacillati</taxon>
        <taxon>Cyanobacteriota</taxon>
        <taxon>Cyanophyceae</taxon>
        <taxon>Desertifilales</taxon>
        <taxon>Desertifilaceae</taxon>
        <taxon>Roseofilum</taxon>
        <taxon>Roseofilum casamattae</taxon>
    </lineage>
</organism>
<comment type="caution">
    <text evidence="3">The sequence shown here is derived from an EMBL/GenBank/DDBJ whole genome shotgun (WGS) entry which is preliminary data.</text>
</comment>
<dbReference type="PROSITE" id="PS50887">
    <property type="entry name" value="GGDEF"/>
    <property type="match status" value="1"/>
</dbReference>
<dbReference type="InterPro" id="IPR003018">
    <property type="entry name" value="GAF"/>
</dbReference>
<evidence type="ECO:0000259" key="2">
    <source>
        <dbReference type="PROSITE" id="PS50887"/>
    </source>
</evidence>
<dbReference type="CDD" id="cd01949">
    <property type="entry name" value="GGDEF"/>
    <property type="match status" value="1"/>
</dbReference>
<evidence type="ECO:0000313" key="3">
    <source>
        <dbReference type="EMBL" id="MDJ1183591.1"/>
    </source>
</evidence>
<reference evidence="3 4" key="1">
    <citation type="submission" date="2023-01" db="EMBL/GenBank/DDBJ databases">
        <title>Novel diversity within Roseofilum (Cyanobacteria; Desertifilaceae) from marine benthic mats with descriptions of four novel species.</title>
        <authorList>
            <person name="Wang Y."/>
            <person name="Berthold D.E."/>
            <person name="Hu J."/>
            <person name="Lefler F.W."/>
            <person name="Laughinghouse H.D. IV."/>
        </authorList>
    </citation>
    <scope>NUCLEOTIDE SEQUENCE [LARGE SCALE GENOMIC DNA]</scope>
    <source>
        <strain evidence="3 4">BLCC-M143</strain>
    </source>
</reference>
<dbReference type="Pfam" id="PF01590">
    <property type="entry name" value="GAF"/>
    <property type="match status" value="1"/>
</dbReference>
<dbReference type="InterPro" id="IPR029787">
    <property type="entry name" value="Nucleotide_cyclase"/>
</dbReference>
<dbReference type="InterPro" id="IPR016132">
    <property type="entry name" value="Phyto_chromo_attachment"/>
</dbReference>
<dbReference type="InterPro" id="IPR050469">
    <property type="entry name" value="Diguanylate_Cyclase"/>
</dbReference>
<dbReference type="Proteomes" id="UP001232992">
    <property type="component" value="Unassembled WGS sequence"/>
</dbReference>
<dbReference type="InterPro" id="IPR029016">
    <property type="entry name" value="GAF-like_dom_sf"/>
</dbReference>
<dbReference type="Gene3D" id="3.30.70.270">
    <property type="match status" value="1"/>
</dbReference>
<keyword evidence="3" id="KW-0808">Transferase</keyword>
<feature type="domain" description="Phytochrome chromophore attachment site" evidence="1">
    <location>
        <begin position="142"/>
        <end position="307"/>
    </location>
</feature>
<dbReference type="EMBL" id="JAQOSQ010000008">
    <property type="protein sequence ID" value="MDJ1183591.1"/>
    <property type="molecule type" value="Genomic_DNA"/>
</dbReference>
<dbReference type="EC" id="2.7.7.65" evidence="3"/>
<feature type="domain" description="GGDEF" evidence="2">
    <location>
        <begin position="362"/>
        <end position="499"/>
    </location>
</feature>
<dbReference type="SUPFAM" id="SSF55781">
    <property type="entry name" value="GAF domain-like"/>
    <property type="match status" value="1"/>
</dbReference>
<dbReference type="SMART" id="SM00065">
    <property type="entry name" value="GAF"/>
    <property type="match status" value="1"/>
</dbReference>
<dbReference type="InterPro" id="IPR043128">
    <property type="entry name" value="Rev_trsase/Diguanyl_cyclase"/>
</dbReference>
<dbReference type="NCBIfam" id="TIGR00254">
    <property type="entry name" value="GGDEF"/>
    <property type="match status" value="1"/>
</dbReference>
<keyword evidence="3" id="KW-0548">Nucleotidyltransferase</keyword>
<dbReference type="Gene3D" id="3.30.450.40">
    <property type="match status" value="1"/>
</dbReference>
<evidence type="ECO:0000313" key="4">
    <source>
        <dbReference type="Proteomes" id="UP001232992"/>
    </source>
</evidence>
<dbReference type="SMART" id="SM00267">
    <property type="entry name" value="GGDEF"/>
    <property type="match status" value="1"/>
</dbReference>
<dbReference type="InterPro" id="IPR000160">
    <property type="entry name" value="GGDEF_dom"/>
</dbReference>
<proteinExistence type="predicted"/>
<dbReference type="PROSITE" id="PS50046">
    <property type="entry name" value="PHYTOCHROME_2"/>
    <property type="match status" value="1"/>
</dbReference>
<dbReference type="GO" id="GO:0052621">
    <property type="term" value="F:diguanylate cyclase activity"/>
    <property type="evidence" value="ECO:0007669"/>
    <property type="project" value="UniProtKB-EC"/>
</dbReference>
<sequence length="501" mass="57604">MNRRLDDIFQSMPNMAYLKIDRHYAIADYSENIASLIGDRKCNLGEDVRSYFSSVSDLQQYLDRLLLGEAKQLQFDWIDREQYVQVTLSMLANHGSQDASATWLAILQEKTEEYRHRQHLEFYEKHHHLLEGITQKMRQSLGKEKILQYAVTKLQTLLQADRAFVYYLNPDWSGTVFVEAVSSNDRSLLEEQMERFYAKEKITLAQQHQVQAFTNLEQANLTEPDREALRQLQVNAEVIIPIEQGIALSSSSQYPPLDQYSSALPITSRNVTSANTYLWGLLVIHHSHRPHWWQPWEIQLLQGVASQLSIAIQQSILKEQLEEANEELRQIAACDSLTKLWNHRYFDRNLSQEWRRLTRERSPLSTIVCEIDGFQLYRETYGHLRADFCLQLLADAIHKTLKRPADLVARYGSETFALLLPHTNLSGALHVARLIQDNAIALELEHRTSPVAPTVTLSIGVASLLPRSDLQSELLVELAYHALHQAQRNGCNQIVTALPNV</sequence>
<protein>
    <submittedName>
        <fullName evidence="3">Diguanylate cyclase</fullName>
        <ecNumber evidence="3">2.7.7.65</ecNumber>
    </submittedName>
</protein>
<dbReference type="PANTHER" id="PTHR45138">
    <property type="entry name" value="REGULATORY COMPONENTS OF SENSORY TRANSDUCTION SYSTEM"/>
    <property type="match status" value="1"/>
</dbReference>